<evidence type="ECO:0000256" key="1">
    <source>
        <dbReference type="SAM" id="MobiDB-lite"/>
    </source>
</evidence>
<sequence length="79" mass="8756">MGVPWPSSRVQHIRRPAIITATTIPVKFANVTRESDARNRIAKHSEITGYGAKQSWSSSGSRSSPRQKKSSHSKRPTGR</sequence>
<feature type="compositionally biased region" description="Low complexity" evidence="1">
    <location>
        <begin position="55"/>
        <end position="64"/>
    </location>
</feature>
<feature type="region of interest" description="Disordered" evidence="1">
    <location>
        <begin position="39"/>
        <end position="79"/>
    </location>
</feature>
<evidence type="ECO:0000313" key="3">
    <source>
        <dbReference type="Proteomes" id="UP000019484"/>
    </source>
</evidence>
<dbReference type="AlphaFoldDB" id="W9YTG6"/>
<proteinExistence type="predicted"/>
<protein>
    <submittedName>
        <fullName evidence="2">Uncharacterized protein</fullName>
    </submittedName>
</protein>
<feature type="compositionally biased region" description="Basic residues" evidence="1">
    <location>
        <begin position="65"/>
        <end position="79"/>
    </location>
</feature>
<organism evidence="2 3">
    <name type="scientific">Capronia coronata CBS 617.96</name>
    <dbReference type="NCBI Taxonomy" id="1182541"/>
    <lineage>
        <taxon>Eukaryota</taxon>
        <taxon>Fungi</taxon>
        <taxon>Dikarya</taxon>
        <taxon>Ascomycota</taxon>
        <taxon>Pezizomycotina</taxon>
        <taxon>Eurotiomycetes</taxon>
        <taxon>Chaetothyriomycetidae</taxon>
        <taxon>Chaetothyriales</taxon>
        <taxon>Herpotrichiellaceae</taxon>
        <taxon>Capronia</taxon>
    </lineage>
</organism>
<accession>W9YTG6</accession>
<dbReference type="RefSeq" id="XP_007720426.1">
    <property type="nucleotide sequence ID" value="XM_007722236.1"/>
</dbReference>
<dbReference type="Proteomes" id="UP000019484">
    <property type="component" value="Unassembled WGS sequence"/>
</dbReference>
<name>W9YTG6_9EURO</name>
<keyword evidence="3" id="KW-1185">Reference proteome</keyword>
<evidence type="ECO:0000313" key="2">
    <source>
        <dbReference type="EMBL" id="EXJ96197.1"/>
    </source>
</evidence>
<gene>
    <name evidence="2" type="ORF">A1O1_01323</name>
</gene>
<comment type="caution">
    <text evidence="2">The sequence shown here is derived from an EMBL/GenBank/DDBJ whole genome shotgun (WGS) entry which is preliminary data.</text>
</comment>
<dbReference type="GeneID" id="19156225"/>
<reference evidence="2 3" key="1">
    <citation type="submission" date="2013-03" db="EMBL/GenBank/DDBJ databases">
        <title>The Genome Sequence of Capronia coronata CBS 617.96.</title>
        <authorList>
            <consortium name="The Broad Institute Genomics Platform"/>
            <person name="Cuomo C."/>
            <person name="de Hoog S."/>
            <person name="Gorbushina A."/>
            <person name="Walker B."/>
            <person name="Young S.K."/>
            <person name="Zeng Q."/>
            <person name="Gargeya S."/>
            <person name="Fitzgerald M."/>
            <person name="Haas B."/>
            <person name="Abouelleil A."/>
            <person name="Allen A.W."/>
            <person name="Alvarado L."/>
            <person name="Arachchi H.M."/>
            <person name="Berlin A.M."/>
            <person name="Chapman S.B."/>
            <person name="Gainer-Dewar J."/>
            <person name="Goldberg J."/>
            <person name="Griggs A."/>
            <person name="Gujja S."/>
            <person name="Hansen M."/>
            <person name="Howarth C."/>
            <person name="Imamovic A."/>
            <person name="Ireland A."/>
            <person name="Larimer J."/>
            <person name="McCowan C."/>
            <person name="Murphy C."/>
            <person name="Pearson M."/>
            <person name="Poon T.W."/>
            <person name="Priest M."/>
            <person name="Roberts A."/>
            <person name="Saif S."/>
            <person name="Shea T."/>
            <person name="Sisk P."/>
            <person name="Sykes S."/>
            <person name="Wortman J."/>
            <person name="Nusbaum C."/>
            <person name="Birren B."/>
        </authorList>
    </citation>
    <scope>NUCLEOTIDE SEQUENCE [LARGE SCALE GENOMIC DNA]</scope>
    <source>
        <strain evidence="2 3">CBS 617.96</strain>
    </source>
</reference>
<dbReference type="EMBL" id="AMWN01000001">
    <property type="protein sequence ID" value="EXJ96197.1"/>
    <property type="molecule type" value="Genomic_DNA"/>
</dbReference>
<dbReference type="HOGENOM" id="CLU_2605804_0_0_1"/>